<dbReference type="Proteomes" id="UP001219525">
    <property type="component" value="Unassembled WGS sequence"/>
</dbReference>
<feature type="region of interest" description="Disordered" evidence="1">
    <location>
        <begin position="114"/>
        <end position="223"/>
    </location>
</feature>
<name>A0AAD6UUS7_9AGAR</name>
<organism evidence="2 3">
    <name type="scientific">Mycena pura</name>
    <dbReference type="NCBI Taxonomy" id="153505"/>
    <lineage>
        <taxon>Eukaryota</taxon>
        <taxon>Fungi</taxon>
        <taxon>Dikarya</taxon>
        <taxon>Basidiomycota</taxon>
        <taxon>Agaricomycotina</taxon>
        <taxon>Agaricomycetes</taxon>
        <taxon>Agaricomycetidae</taxon>
        <taxon>Agaricales</taxon>
        <taxon>Marasmiineae</taxon>
        <taxon>Mycenaceae</taxon>
        <taxon>Mycena</taxon>
    </lineage>
</organism>
<reference evidence="2" key="1">
    <citation type="submission" date="2023-03" db="EMBL/GenBank/DDBJ databases">
        <title>Massive genome expansion in bonnet fungi (Mycena s.s.) driven by repeated elements and novel gene families across ecological guilds.</title>
        <authorList>
            <consortium name="Lawrence Berkeley National Laboratory"/>
            <person name="Harder C.B."/>
            <person name="Miyauchi S."/>
            <person name="Viragh M."/>
            <person name="Kuo A."/>
            <person name="Thoen E."/>
            <person name="Andreopoulos B."/>
            <person name="Lu D."/>
            <person name="Skrede I."/>
            <person name="Drula E."/>
            <person name="Henrissat B."/>
            <person name="Morin E."/>
            <person name="Kohler A."/>
            <person name="Barry K."/>
            <person name="LaButti K."/>
            <person name="Morin E."/>
            <person name="Salamov A."/>
            <person name="Lipzen A."/>
            <person name="Mereny Z."/>
            <person name="Hegedus B."/>
            <person name="Baldrian P."/>
            <person name="Stursova M."/>
            <person name="Weitz H."/>
            <person name="Taylor A."/>
            <person name="Grigoriev I.V."/>
            <person name="Nagy L.G."/>
            <person name="Martin F."/>
            <person name="Kauserud H."/>
        </authorList>
    </citation>
    <scope>NUCLEOTIDE SEQUENCE</scope>
    <source>
        <strain evidence="2">9144</strain>
    </source>
</reference>
<evidence type="ECO:0000313" key="2">
    <source>
        <dbReference type="EMBL" id="KAJ7195264.1"/>
    </source>
</evidence>
<keyword evidence="3" id="KW-1185">Reference proteome</keyword>
<feature type="compositionally biased region" description="Low complexity" evidence="1">
    <location>
        <begin position="179"/>
        <end position="223"/>
    </location>
</feature>
<proteinExistence type="predicted"/>
<evidence type="ECO:0000313" key="3">
    <source>
        <dbReference type="Proteomes" id="UP001219525"/>
    </source>
</evidence>
<sequence>MSLPNMCPMFFVDTGNWQGQRKHDAGFAQHYAFSADAWRVYSLGASSAAQQDGWRWKFERLPTWQEVLERAQAHCGRHHSHGDEDVGSLPRPTHAIVYQDERLAAAAATALGLDVRPESDNNDMYASDDEPDIRPAIGRRASPHPRGTSLASDPPSPVGDRPGPKRPVVISSETEEKAASPPRSASISTASSLTQATAASLSASAARGSGRAPPSASTPALPPTLWVNEYTGAVYAEGALAVDSLVGAHWGGVRSVTREQAVQHLKGLAGSVYINESKKTLYLNASEAINALGPRGGCIYATTRQNGIQRLSSRRE</sequence>
<accession>A0AAD6UUS7</accession>
<dbReference type="EMBL" id="JARJCW010000092">
    <property type="protein sequence ID" value="KAJ7195264.1"/>
    <property type="molecule type" value="Genomic_DNA"/>
</dbReference>
<evidence type="ECO:0000256" key="1">
    <source>
        <dbReference type="SAM" id="MobiDB-lite"/>
    </source>
</evidence>
<gene>
    <name evidence="2" type="ORF">GGX14DRAFT_575793</name>
</gene>
<protein>
    <submittedName>
        <fullName evidence="2">Uncharacterized protein</fullName>
    </submittedName>
</protein>
<dbReference type="AlphaFoldDB" id="A0AAD6UUS7"/>
<comment type="caution">
    <text evidence="2">The sequence shown here is derived from an EMBL/GenBank/DDBJ whole genome shotgun (WGS) entry which is preliminary data.</text>
</comment>